<evidence type="ECO:0000313" key="4">
    <source>
        <dbReference type="Proteomes" id="UP000012065"/>
    </source>
</evidence>
<feature type="compositionally biased region" description="Polar residues" evidence="1">
    <location>
        <begin position="48"/>
        <end position="64"/>
    </location>
</feature>
<evidence type="ECO:0000256" key="1">
    <source>
        <dbReference type="SAM" id="MobiDB-lite"/>
    </source>
</evidence>
<evidence type="ECO:0000313" key="5">
    <source>
        <dbReference type="Proteomes" id="UP000059188"/>
    </source>
</evidence>
<gene>
    <name evidence="2" type="ORF">BN14_06366</name>
    <name evidence="3" type="ORF">RSOLAG1IB_10980</name>
</gene>
<feature type="region of interest" description="Disordered" evidence="1">
    <location>
        <begin position="1"/>
        <end position="64"/>
    </location>
</feature>
<name>M5BYJ0_THACB</name>
<dbReference type="EMBL" id="LN679192">
    <property type="protein sequence ID" value="CEL63997.1"/>
    <property type="molecule type" value="Genomic_DNA"/>
</dbReference>
<protein>
    <submittedName>
        <fullName evidence="2">Uncharacterized protein</fullName>
    </submittedName>
</protein>
<organism evidence="2 4">
    <name type="scientific">Thanatephorus cucumeris (strain AG1-IB / isolate 7/3/14)</name>
    <name type="common">Lettuce bottom rot fungus</name>
    <name type="synonym">Rhizoctonia solani</name>
    <dbReference type="NCBI Taxonomy" id="1108050"/>
    <lineage>
        <taxon>Eukaryota</taxon>
        <taxon>Fungi</taxon>
        <taxon>Dikarya</taxon>
        <taxon>Basidiomycota</taxon>
        <taxon>Agaricomycotina</taxon>
        <taxon>Agaricomycetes</taxon>
        <taxon>Cantharellales</taxon>
        <taxon>Ceratobasidiaceae</taxon>
        <taxon>Rhizoctonia</taxon>
        <taxon>Rhizoctonia solani AG-1</taxon>
    </lineage>
</organism>
<reference evidence="2 4" key="2">
    <citation type="journal article" date="2013" name="J. Biotechnol.">
        <title>Establishment and interpretation of the genome sequence of the phytopathogenic fungus Rhizoctonia solani AG1-IB isolate 7/3/14.</title>
        <authorList>
            <person name="Wibberg D.W."/>
            <person name="Jelonek L.J."/>
            <person name="Rupp O.R."/>
            <person name="Hennig M.H."/>
            <person name="Eikmeyer F.E."/>
            <person name="Goesmann A.G."/>
            <person name="Hartmann A.H."/>
            <person name="Borriss R.B."/>
            <person name="Grosch R.G."/>
            <person name="Puehler A.P."/>
            <person name="Schlueter A.S."/>
        </authorList>
    </citation>
    <scope>NUCLEOTIDE SEQUENCE [LARGE SCALE GENOMIC DNA]</scope>
    <source>
        <strain evidence="4">AG1-IB / isolate 7/3/14</strain>
        <strain evidence="2">Isolate 7/3/14</strain>
    </source>
</reference>
<reference evidence="2" key="1">
    <citation type="submission" date="2012-10" db="EMBL/GenBank/DDBJ databases">
        <authorList>
            <person name="Jelonek L."/>
        </authorList>
    </citation>
    <scope>NUCLEOTIDE SEQUENCE</scope>
    <source>
        <strain evidence="2">Isolate 7/3/14</strain>
    </source>
</reference>
<dbReference type="AlphaFoldDB" id="M5BYJ0"/>
<reference evidence="3 5" key="3">
    <citation type="submission" date="2014-11" db="EMBL/GenBank/DDBJ databases">
        <authorList>
            <person name="Wibberg Daniel"/>
        </authorList>
    </citation>
    <scope>NUCLEOTIDE SEQUENCE [LARGE SCALE GENOMIC DNA]</scope>
    <source>
        <strain evidence="3">Rhizoctonia solani AG1-IB 7/3/14</strain>
    </source>
</reference>
<proteinExistence type="predicted"/>
<dbReference type="Proteomes" id="UP000012065">
    <property type="component" value="Unassembled WGS sequence"/>
</dbReference>
<dbReference type="Proteomes" id="UP000059188">
    <property type="component" value="Unassembled WGS sequence"/>
</dbReference>
<evidence type="ECO:0000313" key="2">
    <source>
        <dbReference type="EMBL" id="CCO32309.1"/>
    </source>
</evidence>
<sequence>MSVHRSPAKPYLRPTSQTRDSASRFSCSSSPHAQIAPTSRPPSALGQHLNQGLPTPAGTITHQGPATLDEICNLLHFFGDAISELTQRMSTNEEVTKDVRTTVKNISQQVDNISAKVNKPRTPEQANLA</sequence>
<keyword evidence="5" id="KW-1185">Reference proteome</keyword>
<dbReference type="HOGENOM" id="CLU_124039_0_0_1"/>
<evidence type="ECO:0000313" key="3">
    <source>
        <dbReference type="EMBL" id="CEL63997.1"/>
    </source>
</evidence>
<accession>M5BYJ0</accession>
<dbReference type="EMBL" id="CAOJ01009637">
    <property type="protein sequence ID" value="CCO32309.1"/>
    <property type="molecule type" value="Genomic_DNA"/>
</dbReference>
<dbReference type="STRING" id="1108050.M5BYJ0"/>